<feature type="region of interest" description="Disordered" evidence="5">
    <location>
        <begin position="67"/>
        <end position="89"/>
    </location>
</feature>
<comment type="similarity">
    <text evidence="1 4">Belongs to the glycosyl hydrolase 1 family.</text>
</comment>
<sequence>DIGAEWWHRDPGWEKTDMDWPVVPWALRELLLHVQELYPTRGGIIITENGCACESSLSAELDQRPGVLEPQTCSKGESSSRTDTGLSRTPDDDAVIQVFDDPQRVRFFRAHLASVHAALGRGADVRGYFAWSFLDNFEWAEGYGKRFGLVRVDYATQERMVKASGRFLSEVFRNGGLEAPLPEEQYGGRQF</sequence>
<evidence type="ECO:0000256" key="5">
    <source>
        <dbReference type="SAM" id="MobiDB-lite"/>
    </source>
</evidence>
<feature type="compositionally biased region" description="Polar residues" evidence="5">
    <location>
        <begin position="71"/>
        <end position="87"/>
    </location>
</feature>
<name>A0A813EWZ0_POLGL</name>
<feature type="non-terminal residue" evidence="6">
    <location>
        <position position="191"/>
    </location>
</feature>
<evidence type="ECO:0000256" key="2">
    <source>
        <dbReference type="ARBA" id="ARBA00022801"/>
    </source>
</evidence>
<dbReference type="GO" id="GO:0008422">
    <property type="term" value="F:beta-glucosidase activity"/>
    <property type="evidence" value="ECO:0007669"/>
    <property type="project" value="TreeGrafter"/>
</dbReference>
<protein>
    <recommendedName>
        <fullName evidence="8">Beta-glucosidase</fullName>
    </recommendedName>
</protein>
<gene>
    <name evidence="6" type="ORF">PGLA1383_LOCUS21521</name>
</gene>
<proteinExistence type="inferred from homology"/>
<evidence type="ECO:0000256" key="4">
    <source>
        <dbReference type="RuleBase" id="RU003690"/>
    </source>
</evidence>
<evidence type="ECO:0000313" key="7">
    <source>
        <dbReference type="Proteomes" id="UP000654075"/>
    </source>
</evidence>
<evidence type="ECO:0000313" key="6">
    <source>
        <dbReference type="EMBL" id="CAE8603307.1"/>
    </source>
</evidence>
<evidence type="ECO:0008006" key="8">
    <source>
        <dbReference type="Google" id="ProtNLM"/>
    </source>
</evidence>
<dbReference type="PANTHER" id="PTHR10353:SF36">
    <property type="entry name" value="LP05116P"/>
    <property type="match status" value="1"/>
</dbReference>
<dbReference type="SUPFAM" id="SSF51445">
    <property type="entry name" value="(Trans)glycosidases"/>
    <property type="match status" value="1"/>
</dbReference>
<dbReference type="PRINTS" id="PR00131">
    <property type="entry name" value="GLHYDRLASE1"/>
</dbReference>
<keyword evidence="2" id="KW-0378">Hydrolase</keyword>
<dbReference type="Proteomes" id="UP000654075">
    <property type="component" value="Unassembled WGS sequence"/>
</dbReference>
<dbReference type="GO" id="GO:0005975">
    <property type="term" value="P:carbohydrate metabolic process"/>
    <property type="evidence" value="ECO:0007669"/>
    <property type="project" value="InterPro"/>
</dbReference>
<reference evidence="6" key="1">
    <citation type="submission" date="2021-02" db="EMBL/GenBank/DDBJ databases">
        <authorList>
            <person name="Dougan E. K."/>
            <person name="Rhodes N."/>
            <person name="Thang M."/>
            <person name="Chan C."/>
        </authorList>
    </citation>
    <scope>NUCLEOTIDE SEQUENCE</scope>
</reference>
<dbReference type="InterPro" id="IPR017853">
    <property type="entry name" value="GH"/>
</dbReference>
<accession>A0A813EWZ0</accession>
<keyword evidence="7" id="KW-1185">Reference proteome</keyword>
<dbReference type="EMBL" id="CAJNNV010015254">
    <property type="protein sequence ID" value="CAE8603307.1"/>
    <property type="molecule type" value="Genomic_DNA"/>
</dbReference>
<comment type="caution">
    <text evidence="6">The sequence shown here is derived from an EMBL/GenBank/DDBJ whole genome shotgun (WGS) entry which is preliminary data.</text>
</comment>
<dbReference type="OrthoDB" id="65569at2759"/>
<organism evidence="6 7">
    <name type="scientific">Polarella glacialis</name>
    <name type="common">Dinoflagellate</name>
    <dbReference type="NCBI Taxonomy" id="89957"/>
    <lineage>
        <taxon>Eukaryota</taxon>
        <taxon>Sar</taxon>
        <taxon>Alveolata</taxon>
        <taxon>Dinophyceae</taxon>
        <taxon>Suessiales</taxon>
        <taxon>Suessiaceae</taxon>
        <taxon>Polarella</taxon>
    </lineage>
</organism>
<evidence type="ECO:0000256" key="3">
    <source>
        <dbReference type="ARBA" id="ARBA00023295"/>
    </source>
</evidence>
<dbReference type="InterPro" id="IPR001360">
    <property type="entry name" value="Glyco_hydro_1"/>
</dbReference>
<dbReference type="PANTHER" id="PTHR10353">
    <property type="entry name" value="GLYCOSYL HYDROLASE"/>
    <property type="match status" value="1"/>
</dbReference>
<dbReference type="AlphaFoldDB" id="A0A813EWZ0"/>
<evidence type="ECO:0000256" key="1">
    <source>
        <dbReference type="ARBA" id="ARBA00010838"/>
    </source>
</evidence>
<dbReference type="Gene3D" id="3.20.20.80">
    <property type="entry name" value="Glycosidases"/>
    <property type="match status" value="1"/>
</dbReference>
<dbReference type="OMA" id="DIGAEWW"/>
<keyword evidence="3" id="KW-0326">Glycosidase</keyword>
<dbReference type="Pfam" id="PF00232">
    <property type="entry name" value="Glyco_hydro_1"/>
    <property type="match status" value="2"/>
</dbReference>